<dbReference type="EMBL" id="BRXY01000402">
    <property type="protein sequence ID" value="GMH92593.1"/>
    <property type="molecule type" value="Genomic_DNA"/>
</dbReference>
<sequence>TSMNTDMALILMNNTCNADRLFFFFGCIRQWERPKEIDAG</sequence>
<dbReference type="AlphaFoldDB" id="A0A9W7EWN6"/>
<organism evidence="1 2">
    <name type="scientific">Triparma strigata</name>
    <dbReference type="NCBI Taxonomy" id="1606541"/>
    <lineage>
        <taxon>Eukaryota</taxon>
        <taxon>Sar</taxon>
        <taxon>Stramenopiles</taxon>
        <taxon>Ochrophyta</taxon>
        <taxon>Bolidophyceae</taxon>
        <taxon>Parmales</taxon>
        <taxon>Triparmaceae</taxon>
        <taxon>Triparma</taxon>
    </lineage>
</organism>
<proteinExistence type="predicted"/>
<keyword evidence="2" id="KW-1185">Reference proteome</keyword>
<evidence type="ECO:0000313" key="1">
    <source>
        <dbReference type="EMBL" id="GMH92593.1"/>
    </source>
</evidence>
<reference evidence="2" key="1">
    <citation type="journal article" date="2023" name="Commun. Biol.">
        <title>Genome analysis of Parmales, the sister group of diatoms, reveals the evolutionary specialization of diatoms from phago-mixotrophs to photoautotrophs.</title>
        <authorList>
            <person name="Ban H."/>
            <person name="Sato S."/>
            <person name="Yoshikawa S."/>
            <person name="Yamada K."/>
            <person name="Nakamura Y."/>
            <person name="Ichinomiya M."/>
            <person name="Sato N."/>
            <person name="Blanc-Mathieu R."/>
            <person name="Endo H."/>
            <person name="Kuwata A."/>
            <person name="Ogata H."/>
        </authorList>
    </citation>
    <scope>NUCLEOTIDE SEQUENCE [LARGE SCALE GENOMIC DNA]</scope>
    <source>
        <strain evidence="2">NIES 3701</strain>
    </source>
</reference>
<dbReference type="Proteomes" id="UP001165085">
    <property type="component" value="Unassembled WGS sequence"/>
</dbReference>
<gene>
    <name evidence="1" type="ORF">TrST_g7661</name>
</gene>
<evidence type="ECO:0000313" key="2">
    <source>
        <dbReference type="Proteomes" id="UP001165085"/>
    </source>
</evidence>
<protein>
    <submittedName>
        <fullName evidence="1">Uncharacterized protein</fullName>
    </submittedName>
</protein>
<accession>A0A9W7EWN6</accession>
<comment type="caution">
    <text evidence="1">The sequence shown here is derived from an EMBL/GenBank/DDBJ whole genome shotgun (WGS) entry which is preliminary data.</text>
</comment>
<name>A0A9W7EWN6_9STRA</name>
<feature type="non-terminal residue" evidence="1">
    <location>
        <position position="1"/>
    </location>
</feature>